<sequence length="61" mass="7449">MINFLKYIVIFILIYFYYRLLEHFLGETWLSVGIFAVTLIVLRVVLYFYRKSKGIRDEYMG</sequence>
<keyword evidence="1" id="KW-1133">Transmembrane helix</keyword>
<evidence type="ECO:0000313" key="3">
    <source>
        <dbReference type="Proteomes" id="UP000013209"/>
    </source>
</evidence>
<reference evidence="2 3" key="1">
    <citation type="submission" date="2013-02" db="EMBL/GenBank/DDBJ databases">
        <title>The Genome Sequence of Acinetobacter sp. CIP 56.2.</title>
        <authorList>
            <consortium name="The Broad Institute Genome Sequencing Platform"/>
            <consortium name="The Broad Institute Genome Sequencing Center for Infectious Disease"/>
            <person name="Cerqueira G."/>
            <person name="Feldgarden M."/>
            <person name="Courvalin P."/>
            <person name="Perichon B."/>
            <person name="Grillot-Courvalin C."/>
            <person name="Clermont D."/>
            <person name="Rocha E."/>
            <person name="Yoon E.-J."/>
            <person name="Nemec A."/>
            <person name="Walker B."/>
            <person name="Young S.K."/>
            <person name="Zeng Q."/>
            <person name="Gargeya S."/>
            <person name="Fitzgerald M."/>
            <person name="Haas B."/>
            <person name="Abouelleil A."/>
            <person name="Alvarado L."/>
            <person name="Arachchi H.M."/>
            <person name="Berlin A.M."/>
            <person name="Chapman S.B."/>
            <person name="Dewar J."/>
            <person name="Goldberg J."/>
            <person name="Griggs A."/>
            <person name="Gujja S."/>
            <person name="Hansen M."/>
            <person name="Howarth C."/>
            <person name="Imamovic A."/>
            <person name="Larimer J."/>
            <person name="McCowan C."/>
            <person name="Murphy C."/>
            <person name="Neiman D."/>
            <person name="Pearson M."/>
            <person name="Priest M."/>
            <person name="Roberts A."/>
            <person name="Saif S."/>
            <person name="Shea T."/>
            <person name="Sisk P."/>
            <person name="Sykes S."/>
            <person name="Wortman J."/>
            <person name="Nusbaum C."/>
            <person name="Birren B."/>
        </authorList>
    </citation>
    <scope>NUCLEOTIDE SEQUENCE [LARGE SCALE GENOMIC DNA]</scope>
    <source>
        <strain evidence="2 3">CIP 56.2</strain>
    </source>
</reference>
<proteinExistence type="predicted"/>
<organism evidence="2 3">
    <name type="scientific">Acinetobacter higginsii</name>
    <dbReference type="NCBI Taxonomy" id="70347"/>
    <lineage>
        <taxon>Bacteria</taxon>
        <taxon>Pseudomonadati</taxon>
        <taxon>Pseudomonadota</taxon>
        <taxon>Gammaproteobacteria</taxon>
        <taxon>Moraxellales</taxon>
        <taxon>Moraxellaceae</taxon>
        <taxon>Acinetobacter</taxon>
    </lineage>
</organism>
<protein>
    <submittedName>
        <fullName evidence="2">Uncharacterized protein</fullName>
    </submittedName>
</protein>
<accession>N8XNP5</accession>
<dbReference type="Proteomes" id="UP000013209">
    <property type="component" value="Unassembled WGS sequence"/>
</dbReference>
<evidence type="ECO:0000313" key="2">
    <source>
        <dbReference type="EMBL" id="ENV08700.1"/>
    </source>
</evidence>
<feature type="transmembrane region" description="Helical" evidence="1">
    <location>
        <begin position="7"/>
        <end position="25"/>
    </location>
</feature>
<dbReference type="AlphaFoldDB" id="N8XNP5"/>
<dbReference type="eggNOG" id="ENOG502ZIP3">
    <property type="taxonomic scope" value="Bacteria"/>
</dbReference>
<evidence type="ECO:0000256" key="1">
    <source>
        <dbReference type="SAM" id="Phobius"/>
    </source>
</evidence>
<dbReference type="EMBL" id="APPH01000014">
    <property type="protein sequence ID" value="ENV08700.1"/>
    <property type="molecule type" value="Genomic_DNA"/>
</dbReference>
<keyword evidence="1" id="KW-0812">Transmembrane</keyword>
<dbReference type="HOGENOM" id="CLU_199055_0_0_6"/>
<gene>
    <name evidence="2" type="ORF">F966_02815</name>
</gene>
<comment type="caution">
    <text evidence="2">The sequence shown here is derived from an EMBL/GenBank/DDBJ whole genome shotgun (WGS) entry which is preliminary data.</text>
</comment>
<dbReference type="STRING" id="1144672.F966_02815"/>
<feature type="transmembrane region" description="Helical" evidence="1">
    <location>
        <begin position="31"/>
        <end position="49"/>
    </location>
</feature>
<name>N8XNP5_9GAMM</name>
<keyword evidence="1" id="KW-0472">Membrane</keyword>